<keyword evidence="1" id="KW-0472">Membrane</keyword>
<evidence type="ECO:0000313" key="4">
    <source>
        <dbReference type="Proteomes" id="UP000199690"/>
    </source>
</evidence>
<keyword evidence="1" id="KW-1133">Transmembrane helix</keyword>
<dbReference type="AlphaFoldDB" id="A0A1H6EJQ6"/>
<protein>
    <submittedName>
        <fullName evidence="2">Uncharacterized protein</fullName>
    </submittedName>
</protein>
<evidence type="ECO:0000313" key="5">
    <source>
        <dbReference type="Proteomes" id="UP000236729"/>
    </source>
</evidence>
<dbReference type="RefSeq" id="WP_093357027.1">
    <property type="nucleotide sequence ID" value="NZ_FNVB01000013.1"/>
</dbReference>
<evidence type="ECO:0000256" key="1">
    <source>
        <dbReference type="SAM" id="Phobius"/>
    </source>
</evidence>
<gene>
    <name evidence="2" type="ORF">SAMN02982929_06643</name>
    <name evidence="3" type="ORF">SAMN05216506_11399</name>
</gene>
<dbReference type="Proteomes" id="UP000199690">
    <property type="component" value="Unassembled WGS sequence"/>
</dbReference>
<organism evidence="2 5">
    <name type="scientific">Saccharopolyspora kobensis</name>
    <dbReference type="NCBI Taxonomy" id="146035"/>
    <lineage>
        <taxon>Bacteria</taxon>
        <taxon>Bacillati</taxon>
        <taxon>Actinomycetota</taxon>
        <taxon>Actinomycetes</taxon>
        <taxon>Pseudonocardiales</taxon>
        <taxon>Pseudonocardiaceae</taxon>
        <taxon>Saccharopolyspora</taxon>
    </lineage>
</organism>
<keyword evidence="4" id="KW-1185">Reference proteome</keyword>
<name>A0A1H6EJQ6_9PSEU</name>
<proteinExistence type="predicted"/>
<evidence type="ECO:0000313" key="3">
    <source>
        <dbReference type="EMBL" id="SFE66434.1"/>
    </source>
</evidence>
<accession>A0A1I2CDT9</accession>
<evidence type="ECO:0000313" key="2">
    <source>
        <dbReference type="EMBL" id="SEG97099.1"/>
    </source>
</evidence>
<dbReference type="Proteomes" id="UP000236729">
    <property type="component" value="Unassembled WGS sequence"/>
</dbReference>
<dbReference type="EMBL" id="FOME01000013">
    <property type="protein sequence ID" value="SFE66434.1"/>
    <property type="molecule type" value="Genomic_DNA"/>
</dbReference>
<reference evidence="4 5" key="2">
    <citation type="submission" date="2016-10" db="EMBL/GenBank/DDBJ databases">
        <authorList>
            <person name="Varghese N."/>
            <person name="Submissions S."/>
        </authorList>
    </citation>
    <scope>NUCLEOTIDE SEQUENCE [LARGE SCALE GENOMIC DNA]</scope>
    <source>
        <strain evidence="5">ATCC 20501</strain>
        <strain evidence="3 4">CGMCC 4.3529</strain>
    </source>
</reference>
<dbReference type="EMBL" id="FNVB01000013">
    <property type="protein sequence ID" value="SEG97099.1"/>
    <property type="molecule type" value="Genomic_DNA"/>
</dbReference>
<reference evidence="2" key="1">
    <citation type="submission" date="2016-10" db="EMBL/GenBank/DDBJ databases">
        <authorList>
            <person name="de Groot N.N."/>
        </authorList>
    </citation>
    <scope>NUCLEOTIDE SEQUENCE [LARGE SCALE GENOMIC DNA]</scope>
    <source>
        <strain evidence="2">ATCC 20501</strain>
    </source>
</reference>
<sequence>MTRSDVRKGSARSRFWFGILITIVAGWLTFISVQIYANPDNFGRGAASPEELRGKVDEALAASDPEKLLAAFARGADADGEYAKAYLDKWNAVEKSGTTVDLVRAGDAQAVVARFTAGGTALCSGWNIAWDGERFVLDPAPAILPSSCG</sequence>
<accession>A0A1H6EJQ6</accession>
<feature type="transmembrane region" description="Helical" evidence="1">
    <location>
        <begin position="15"/>
        <end position="37"/>
    </location>
</feature>
<keyword evidence="1" id="KW-0812">Transmembrane</keyword>